<dbReference type="InterPro" id="IPR000905">
    <property type="entry name" value="Gcp-like_dom"/>
</dbReference>
<dbReference type="InterPro" id="IPR022450">
    <property type="entry name" value="TsaD"/>
</dbReference>
<dbReference type="EMBL" id="VDUZ01000016">
    <property type="protein sequence ID" value="TXL74776.1"/>
    <property type="molecule type" value="Genomic_DNA"/>
</dbReference>
<dbReference type="FunFam" id="3.30.420.40:FF:000040">
    <property type="entry name" value="tRNA N6-adenosine threonylcarbamoyltransferase"/>
    <property type="match status" value="1"/>
</dbReference>
<comment type="function">
    <text evidence="8">Required for the formation of a threonylcarbamoyl group on adenosine at position 37 (t(6)A37) in tRNAs that read codons beginning with adenine. Is involved in the transfer of the threonylcarbamoyl moiety of threonylcarbamoyl-AMP (TC-AMP) to the N6 group of A37, together with TsaE and TsaB. TsaD likely plays a direct catalytic role in this reaction.</text>
</comment>
<feature type="domain" description="Gcp-like" evidence="9">
    <location>
        <begin position="31"/>
        <end position="323"/>
    </location>
</feature>
<dbReference type="EC" id="2.3.1.234" evidence="8"/>
<evidence type="ECO:0000313" key="11">
    <source>
        <dbReference type="Proteomes" id="UP000321638"/>
    </source>
</evidence>
<keyword evidence="5 8" id="KW-0408">Iron</keyword>
<dbReference type="InterPro" id="IPR017861">
    <property type="entry name" value="KAE1/TsaD"/>
</dbReference>
<feature type="binding site" evidence="8">
    <location>
        <position position="190"/>
    </location>
    <ligand>
        <name>substrate</name>
    </ligand>
</feature>
<keyword evidence="6 8" id="KW-0012">Acyltransferase</keyword>
<dbReference type="PANTHER" id="PTHR11735:SF6">
    <property type="entry name" value="TRNA N6-ADENOSINE THREONYLCARBAMOYLTRANSFERASE, MITOCHONDRIAL"/>
    <property type="match status" value="1"/>
</dbReference>
<comment type="caution">
    <text evidence="10">The sequence shown here is derived from an EMBL/GenBank/DDBJ whole genome shotgun (WGS) entry which is preliminary data.</text>
</comment>
<accession>A0A5C8PMF5</accession>
<dbReference type="PROSITE" id="PS01016">
    <property type="entry name" value="GLYCOPROTEASE"/>
    <property type="match status" value="1"/>
</dbReference>
<evidence type="ECO:0000256" key="5">
    <source>
        <dbReference type="ARBA" id="ARBA00023004"/>
    </source>
</evidence>
<comment type="cofactor">
    <cofactor evidence="8">
        <name>Fe(2+)</name>
        <dbReference type="ChEBI" id="CHEBI:29033"/>
    </cofactor>
    <text evidence="8">Binds 1 Fe(2+) ion per subunit.</text>
</comment>
<dbReference type="RefSeq" id="WP_147847818.1">
    <property type="nucleotide sequence ID" value="NZ_VDUZ01000016.1"/>
</dbReference>
<dbReference type="GO" id="GO:0005737">
    <property type="term" value="C:cytoplasm"/>
    <property type="evidence" value="ECO:0007669"/>
    <property type="project" value="UniProtKB-SubCell"/>
</dbReference>
<keyword evidence="2 8" id="KW-0808">Transferase</keyword>
<dbReference type="InterPro" id="IPR043129">
    <property type="entry name" value="ATPase_NBD"/>
</dbReference>
<proteinExistence type="inferred from homology"/>
<reference evidence="10 11" key="1">
    <citation type="submission" date="2019-06" db="EMBL/GenBank/DDBJ databases">
        <title>New taxonomy in bacterial strain CC-CFT640, isolated from vineyard.</title>
        <authorList>
            <person name="Lin S.-Y."/>
            <person name="Tsai C.-F."/>
            <person name="Young C.-C."/>
        </authorList>
    </citation>
    <scope>NUCLEOTIDE SEQUENCE [LARGE SCALE GENOMIC DNA]</scope>
    <source>
        <strain evidence="10 11">CC-CFT640</strain>
    </source>
</reference>
<dbReference type="Proteomes" id="UP000321638">
    <property type="component" value="Unassembled WGS sequence"/>
</dbReference>
<dbReference type="AlphaFoldDB" id="A0A5C8PMF5"/>
<dbReference type="Pfam" id="PF00814">
    <property type="entry name" value="TsaD"/>
    <property type="match status" value="1"/>
</dbReference>
<dbReference type="GO" id="GO:0061711">
    <property type="term" value="F:tRNA N(6)-L-threonylcarbamoyladenine synthase activity"/>
    <property type="evidence" value="ECO:0007669"/>
    <property type="project" value="UniProtKB-EC"/>
</dbReference>
<dbReference type="PRINTS" id="PR00789">
    <property type="entry name" value="OSIALOPTASE"/>
</dbReference>
<feature type="binding site" evidence="8">
    <location>
        <position position="122"/>
    </location>
    <ligand>
        <name>Fe cation</name>
        <dbReference type="ChEBI" id="CHEBI:24875"/>
    </ligand>
</feature>
<dbReference type="GO" id="GO:0005506">
    <property type="term" value="F:iron ion binding"/>
    <property type="evidence" value="ECO:0007669"/>
    <property type="project" value="UniProtKB-UniRule"/>
</dbReference>
<evidence type="ECO:0000256" key="7">
    <source>
        <dbReference type="ARBA" id="ARBA00048117"/>
    </source>
</evidence>
<evidence type="ECO:0000256" key="6">
    <source>
        <dbReference type="ARBA" id="ARBA00023315"/>
    </source>
</evidence>
<comment type="subcellular location">
    <subcellularLocation>
        <location evidence="8">Cytoplasm</location>
    </subcellularLocation>
</comment>
<dbReference type="SUPFAM" id="SSF53067">
    <property type="entry name" value="Actin-like ATPase domain"/>
    <property type="match status" value="2"/>
</dbReference>
<keyword evidence="1 8" id="KW-0963">Cytoplasm</keyword>
<feature type="binding site" evidence="8">
    <location>
        <position position="186"/>
    </location>
    <ligand>
        <name>substrate</name>
    </ligand>
</feature>
<gene>
    <name evidence="8 10" type="primary">tsaD</name>
    <name evidence="10" type="ORF">FHP25_15275</name>
</gene>
<feature type="binding site" evidence="8">
    <location>
        <position position="118"/>
    </location>
    <ligand>
        <name>Fe cation</name>
        <dbReference type="ChEBI" id="CHEBI:24875"/>
    </ligand>
</feature>
<feature type="binding site" evidence="8">
    <location>
        <position position="316"/>
    </location>
    <ligand>
        <name>Fe cation</name>
        <dbReference type="ChEBI" id="CHEBI:24875"/>
    </ligand>
</feature>
<organism evidence="10 11">
    <name type="scientific">Vineibacter terrae</name>
    <dbReference type="NCBI Taxonomy" id="2586908"/>
    <lineage>
        <taxon>Bacteria</taxon>
        <taxon>Pseudomonadati</taxon>
        <taxon>Pseudomonadota</taxon>
        <taxon>Alphaproteobacteria</taxon>
        <taxon>Hyphomicrobiales</taxon>
        <taxon>Vineibacter</taxon>
    </lineage>
</organism>
<dbReference type="OrthoDB" id="9806197at2"/>
<dbReference type="NCBIfam" id="TIGR00329">
    <property type="entry name" value="gcp_kae1"/>
    <property type="match status" value="1"/>
</dbReference>
<name>A0A5C8PMF5_9HYPH</name>
<dbReference type="PANTHER" id="PTHR11735">
    <property type="entry name" value="TRNA N6-ADENOSINE THREONYLCARBAMOYLTRANSFERASE"/>
    <property type="match status" value="1"/>
</dbReference>
<evidence type="ECO:0000256" key="4">
    <source>
        <dbReference type="ARBA" id="ARBA00022723"/>
    </source>
</evidence>
<dbReference type="NCBIfam" id="TIGR03723">
    <property type="entry name" value="T6A_TsaD_YgjD"/>
    <property type="match status" value="1"/>
</dbReference>
<protein>
    <recommendedName>
        <fullName evidence="8">tRNA N6-adenosine threonylcarbamoyltransferase</fullName>
        <ecNumber evidence="8">2.3.1.234</ecNumber>
    </recommendedName>
    <alternativeName>
        <fullName evidence="8">N6-L-threonylcarbamoyladenine synthase</fullName>
        <shortName evidence="8">t(6)A synthase</shortName>
    </alternativeName>
    <alternativeName>
        <fullName evidence="8">t(6)A37 threonylcarbamoyladenosine biosynthesis protein TsaD</fullName>
    </alternativeName>
    <alternativeName>
        <fullName evidence="8">tRNA threonylcarbamoyladenosine biosynthesis protein TsaD</fullName>
    </alternativeName>
</protein>
<evidence type="ECO:0000256" key="1">
    <source>
        <dbReference type="ARBA" id="ARBA00022490"/>
    </source>
</evidence>
<keyword evidence="4 8" id="KW-0479">Metal-binding</keyword>
<feature type="binding site" evidence="8">
    <location>
        <begin position="140"/>
        <end position="144"/>
    </location>
    <ligand>
        <name>substrate</name>
    </ligand>
</feature>
<evidence type="ECO:0000256" key="3">
    <source>
        <dbReference type="ARBA" id="ARBA00022694"/>
    </source>
</evidence>
<evidence type="ECO:0000256" key="8">
    <source>
        <dbReference type="HAMAP-Rule" id="MF_01445"/>
    </source>
</evidence>
<keyword evidence="3 8" id="KW-0819">tRNA processing</keyword>
<evidence type="ECO:0000259" key="9">
    <source>
        <dbReference type="Pfam" id="PF00814"/>
    </source>
</evidence>
<dbReference type="HAMAP" id="MF_01445">
    <property type="entry name" value="TsaD"/>
    <property type="match status" value="1"/>
</dbReference>
<keyword evidence="11" id="KW-1185">Reference proteome</keyword>
<evidence type="ECO:0000313" key="10">
    <source>
        <dbReference type="EMBL" id="TXL74776.1"/>
    </source>
</evidence>
<comment type="catalytic activity">
    <reaction evidence="7 8">
        <text>L-threonylcarbamoyladenylate + adenosine(37) in tRNA = N(6)-L-threonylcarbamoyladenosine(37) in tRNA + AMP + H(+)</text>
        <dbReference type="Rhea" id="RHEA:37059"/>
        <dbReference type="Rhea" id="RHEA-COMP:10162"/>
        <dbReference type="Rhea" id="RHEA-COMP:10163"/>
        <dbReference type="ChEBI" id="CHEBI:15378"/>
        <dbReference type="ChEBI" id="CHEBI:73682"/>
        <dbReference type="ChEBI" id="CHEBI:74411"/>
        <dbReference type="ChEBI" id="CHEBI:74418"/>
        <dbReference type="ChEBI" id="CHEBI:456215"/>
        <dbReference type="EC" id="2.3.1.234"/>
    </reaction>
</comment>
<feature type="binding site" evidence="8">
    <location>
        <position position="173"/>
    </location>
    <ligand>
        <name>substrate</name>
    </ligand>
</feature>
<sequence>MLVLGIETSCDETAAAVVEADPTPGTPVGRIRANAIYAQLSEHRPFGGVVPEIAARAHLERIDGMVARALADAGVGFADLDGVAATAGPGLIGGVIVGVMTAKAIALAHDKPFLAVNHLEGHALTTRLVEPVAFPFLLLLVSGGHCQLLAVQGVGRYRRLGTTIDDAVGEAFDKTAKLLGLGFPGGPAVERAARDGDPAKFDLPRPLWRKPGCDFSFSGLKTAVRLAAAGLPKDDPRAIADLAASFQRTVGDILVDRCRHAFDMFRTTCGLPPDTPVPLVVAGGVAANQHLRARLADVAASCGARLVAPPPALCTDNAAMIAWAGIERLRLGLVDGLDVAPRPRWPLDPAATAAIGRTGVGAGVKV</sequence>
<feature type="binding site" evidence="8">
    <location>
        <position position="288"/>
    </location>
    <ligand>
        <name>substrate</name>
    </ligand>
</feature>
<comment type="similarity">
    <text evidence="8">Belongs to the KAE1 / TsaD family.</text>
</comment>
<dbReference type="GO" id="GO:0002949">
    <property type="term" value="P:tRNA threonylcarbamoyladenosine modification"/>
    <property type="evidence" value="ECO:0007669"/>
    <property type="project" value="UniProtKB-UniRule"/>
</dbReference>
<dbReference type="CDD" id="cd24133">
    <property type="entry name" value="ASKHA_NBD_TsaD_bac"/>
    <property type="match status" value="1"/>
</dbReference>
<dbReference type="InterPro" id="IPR017860">
    <property type="entry name" value="Peptidase_M22_CS"/>
</dbReference>
<evidence type="ECO:0000256" key="2">
    <source>
        <dbReference type="ARBA" id="ARBA00022679"/>
    </source>
</evidence>
<dbReference type="Gene3D" id="3.30.420.40">
    <property type="match status" value="2"/>
</dbReference>